<evidence type="ECO:0000256" key="4">
    <source>
        <dbReference type="ARBA" id="ARBA00022777"/>
    </source>
</evidence>
<dbReference type="PANTHER" id="PTHR43711">
    <property type="entry name" value="TWO-COMPONENT HISTIDINE KINASE"/>
    <property type="match status" value="1"/>
</dbReference>
<comment type="catalytic activity">
    <reaction evidence="1">
        <text>ATP + protein L-histidine = ADP + protein N-phospho-L-histidine.</text>
        <dbReference type="EC" id="2.7.13.3"/>
    </reaction>
</comment>
<keyword evidence="5" id="KW-0902">Two-component regulatory system</keyword>
<dbReference type="Gene3D" id="3.30.565.10">
    <property type="entry name" value="Histidine kinase-like ATPase, C-terminal domain"/>
    <property type="match status" value="1"/>
</dbReference>
<dbReference type="Proteomes" id="UP000286031">
    <property type="component" value="Unassembled WGS sequence"/>
</dbReference>
<organism evidence="7 8">
    <name type="scientific">Bacteroides ovatus</name>
    <dbReference type="NCBI Taxonomy" id="28116"/>
    <lineage>
        <taxon>Bacteria</taxon>
        <taxon>Pseudomonadati</taxon>
        <taxon>Bacteroidota</taxon>
        <taxon>Bacteroidia</taxon>
        <taxon>Bacteroidales</taxon>
        <taxon>Bacteroidaceae</taxon>
        <taxon>Bacteroides</taxon>
    </lineage>
</organism>
<dbReference type="Pfam" id="PF02518">
    <property type="entry name" value="HATPase_c"/>
    <property type="match status" value="1"/>
</dbReference>
<dbReference type="GO" id="GO:0000160">
    <property type="term" value="P:phosphorelay signal transduction system"/>
    <property type="evidence" value="ECO:0007669"/>
    <property type="project" value="UniProtKB-KW"/>
</dbReference>
<proteinExistence type="predicted"/>
<evidence type="ECO:0000313" key="8">
    <source>
        <dbReference type="Proteomes" id="UP000286031"/>
    </source>
</evidence>
<keyword evidence="4 7" id="KW-0418">Kinase</keyword>
<dbReference type="InterPro" id="IPR036890">
    <property type="entry name" value="HATPase_C_sf"/>
</dbReference>
<evidence type="ECO:0000256" key="3">
    <source>
        <dbReference type="ARBA" id="ARBA00022679"/>
    </source>
</evidence>
<dbReference type="EC" id="2.7.13.3" evidence="2"/>
<dbReference type="EMBL" id="QSBI01000052">
    <property type="protein sequence ID" value="RGX05614.1"/>
    <property type="molecule type" value="Genomic_DNA"/>
</dbReference>
<dbReference type="PANTHER" id="PTHR43711:SF31">
    <property type="entry name" value="HISTIDINE KINASE"/>
    <property type="match status" value="1"/>
</dbReference>
<gene>
    <name evidence="7" type="ORF">DWV35_24820</name>
</gene>
<dbReference type="InterPro" id="IPR003594">
    <property type="entry name" value="HATPase_dom"/>
</dbReference>
<reference evidence="7 8" key="1">
    <citation type="submission" date="2018-08" db="EMBL/GenBank/DDBJ databases">
        <title>A genome reference for cultivated species of the human gut microbiota.</title>
        <authorList>
            <person name="Zou Y."/>
            <person name="Xue W."/>
            <person name="Luo G."/>
        </authorList>
    </citation>
    <scope>NUCLEOTIDE SEQUENCE [LARGE SCALE GENOMIC DNA]</scope>
    <source>
        <strain evidence="7 8">AF04-46</strain>
    </source>
</reference>
<keyword evidence="3" id="KW-0808">Transferase</keyword>
<evidence type="ECO:0000259" key="6">
    <source>
        <dbReference type="Pfam" id="PF02518"/>
    </source>
</evidence>
<dbReference type="SUPFAM" id="SSF55874">
    <property type="entry name" value="ATPase domain of HSP90 chaperone/DNA topoisomerase II/histidine kinase"/>
    <property type="match status" value="1"/>
</dbReference>
<comment type="caution">
    <text evidence="7">The sequence shown here is derived from an EMBL/GenBank/DDBJ whole genome shotgun (WGS) entry which is preliminary data.</text>
</comment>
<name>A0A413EFJ0_BACOV</name>
<evidence type="ECO:0000256" key="5">
    <source>
        <dbReference type="ARBA" id="ARBA00023012"/>
    </source>
</evidence>
<dbReference type="GO" id="GO:0004673">
    <property type="term" value="F:protein histidine kinase activity"/>
    <property type="evidence" value="ECO:0007669"/>
    <property type="project" value="UniProtKB-EC"/>
</dbReference>
<dbReference type="PRINTS" id="PR00344">
    <property type="entry name" value="BCTRLSENSOR"/>
</dbReference>
<feature type="domain" description="Histidine kinase/HSP90-like ATPase" evidence="6">
    <location>
        <begin position="24"/>
        <end position="74"/>
    </location>
</feature>
<protein>
    <recommendedName>
        <fullName evidence="2">histidine kinase</fullName>
        <ecNumber evidence="2">2.7.13.3</ecNumber>
    </recommendedName>
</protein>
<evidence type="ECO:0000313" key="7">
    <source>
        <dbReference type="EMBL" id="RGX05614.1"/>
    </source>
</evidence>
<sequence length="82" mass="9749">MQNYSFIYTIKYSKSVYYKIIYLVFQRFEKLNEFVQGTGLGLAICKLTIQYMGGDIWIDKNYKNGARFIFSHPIKKQESTEK</sequence>
<dbReference type="InterPro" id="IPR004358">
    <property type="entry name" value="Sig_transdc_His_kin-like_C"/>
</dbReference>
<evidence type="ECO:0000256" key="2">
    <source>
        <dbReference type="ARBA" id="ARBA00012438"/>
    </source>
</evidence>
<evidence type="ECO:0000256" key="1">
    <source>
        <dbReference type="ARBA" id="ARBA00000085"/>
    </source>
</evidence>
<dbReference type="AlphaFoldDB" id="A0A413EFJ0"/>
<accession>A0A413EFJ0</accession>
<dbReference type="InterPro" id="IPR050736">
    <property type="entry name" value="Sensor_HK_Regulatory"/>
</dbReference>